<gene>
    <name evidence="1" type="ORF">FisN_5Hh099</name>
</gene>
<evidence type="ECO:0000313" key="1">
    <source>
        <dbReference type="EMBL" id="GAX17451.1"/>
    </source>
</evidence>
<sequence length="266" mass="28954">MTVLKMSSNLQRLYTAAIALNNMAISFIERGLYAPASETLNSAAMLMKDISTLSLAQAACSQDDGTRQKIADMVRRAEGYLGLTGIKPQFSGITLRVVNEDSAVSAVGAAQNKDLALWETRSIVVIRMEVGSIQDLRFRDPNVDSSYILFNLGCAQLCRAFSLETKSLSHALVNNAQRLFLFSLTVLENVIEDMEAGGDGNDESDLCYILPAVIFVLRNLTKTASMLGQHANVELFSSQADSFEEFFIEQTYLALLFAPLSAAAAA</sequence>
<evidence type="ECO:0000313" key="2">
    <source>
        <dbReference type="Proteomes" id="UP000198406"/>
    </source>
</evidence>
<dbReference type="OrthoDB" id="56487at2759"/>
<reference evidence="1 2" key="1">
    <citation type="journal article" date="2015" name="Plant Cell">
        <title>Oil accumulation by the oleaginous diatom Fistulifera solaris as revealed by the genome and transcriptome.</title>
        <authorList>
            <person name="Tanaka T."/>
            <person name="Maeda Y."/>
            <person name="Veluchamy A."/>
            <person name="Tanaka M."/>
            <person name="Abida H."/>
            <person name="Marechal E."/>
            <person name="Bowler C."/>
            <person name="Muto M."/>
            <person name="Sunaga Y."/>
            <person name="Tanaka M."/>
            <person name="Yoshino T."/>
            <person name="Taniguchi T."/>
            <person name="Fukuda Y."/>
            <person name="Nemoto M."/>
            <person name="Matsumoto M."/>
            <person name="Wong P.S."/>
            <person name="Aburatani S."/>
            <person name="Fujibuchi W."/>
        </authorList>
    </citation>
    <scope>NUCLEOTIDE SEQUENCE [LARGE SCALE GENOMIC DNA]</scope>
    <source>
        <strain evidence="1 2">JPCC DA0580</strain>
    </source>
</reference>
<proteinExistence type="predicted"/>
<dbReference type="AlphaFoldDB" id="A0A1Z5JUM0"/>
<name>A0A1Z5JUM0_FISSO</name>
<keyword evidence="2" id="KW-1185">Reference proteome</keyword>
<dbReference type="InParanoid" id="A0A1Z5JUM0"/>
<organism evidence="1 2">
    <name type="scientific">Fistulifera solaris</name>
    <name type="common">Oleaginous diatom</name>
    <dbReference type="NCBI Taxonomy" id="1519565"/>
    <lineage>
        <taxon>Eukaryota</taxon>
        <taxon>Sar</taxon>
        <taxon>Stramenopiles</taxon>
        <taxon>Ochrophyta</taxon>
        <taxon>Bacillariophyta</taxon>
        <taxon>Bacillariophyceae</taxon>
        <taxon>Bacillariophycidae</taxon>
        <taxon>Naviculales</taxon>
        <taxon>Naviculaceae</taxon>
        <taxon>Fistulifera</taxon>
    </lineage>
</organism>
<comment type="caution">
    <text evidence="1">The sequence shown here is derived from an EMBL/GenBank/DDBJ whole genome shotgun (WGS) entry which is preliminary data.</text>
</comment>
<accession>A0A1Z5JUM0</accession>
<protein>
    <submittedName>
        <fullName evidence="1">Uncharacterized protein</fullName>
    </submittedName>
</protein>
<dbReference type="Proteomes" id="UP000198406">
    <property type="component" value="Unassembled WGS sequence"/>
</dbReference>
<dbReference type="EMBL" id="BDSP01000117">
    <property type="protein sequence ID" value="GAX17451.1"/>
    <property type="molecule type" value="Genomic_DNA"/>
</dbReference>